<evidence type="ECO:0000313" key="3">
    <source>
        <dbReference type="RefSeq" id="XP_019647490.1"/>
    </source>
</evidence>
<proteinExistence type="predicted"/>
<feature type="coiled-coil region" evidence="1">
    <location>
        <begin position="106"/>
        <end position="133"/>
    </location>
</feature>
<keyword evidence="2" id="KW-1185">Reference proteome</keyword>
<dbReference type="InterPro" id="IPR052580">
    <property type="entry name" value="Lipid_Hydrolase"/>
</dbReference>
<dbReference type="PANTHER" id="PTHR46394">
    <property type="entry name" value="ANNEXIN"/>
    <property type="match status" value="1"/>
</dbReference>
<dbReference type="KEGG" id="bbel:109487838"/>
<name>A0A6P5A2H7_BRABE</name>
<dbReference type="Proteomes" id="UP000515135">
    <property type="component" value="Unplaced"/>
</dbReference>
<accession>A0A6P5A2H7</accession>
<evidence type="ECO:0000256" key="1">
    <source>
        <dbReference type="SAM" id="Coils"/>
    </source>
</evidence>
<organism evidence="2 3">
    <name type="scientific">Branchiostoma belcheri</name>
    <name type="common">Amphioxus</name>
    <dbReference type="NCBI Taxonomy" id="7741"/>
    <lineage>
        <taxon>Eukaryota</taxon>
        <taxon>Metazoa</taxon>
        <taxon>Chordata</taxon>
        <taxon>Cephalochordata</taxon>
        <taxon>Leptocardii</taxon>
        <taxon>Amphioxiformes</taxon>
        <taxon>Branchiostomatidae</taxon>
        <taxon>Branchiostoma</taxon>
    </lineage>
</organism>
<reference evidence="3" key="1">
    <citation type="submission" date="2025-08" db="UniProtKB">
        <authorList>
            <consortium name="RefSeq"/>
        </authorList>
    </citation>
    <scope>IDENTIFICATION</scope>
    <source>
        <tissue evidence="3">Gonad</tissue>
    </source>
</reference>
<gene>
    <name evidence="3" type="primary">LOC109487838</name>
</gene>
<evidence type="ECO:0000313" key="2">
    <source>
        <dbReference type="Proteomes" id="UP000515135"/>
    </source>
</evidence>
<dbReference type="AlphaFoldDB" id="A0A6P5A2H7"/>
<dbReference type="RefSeq" id="XP_019647490.1">
    <property type="nucleotide sequence ID" value="XM_019791931.1"/>
</dbReference>
<sequence>MDDKDSFKKRLEEETDEVKTTSYFYLQSNEARFRPENVSEEQRKQQLQKTLGLMVYSQTDRKAYQHVFSKRIEDFTAAGELDLKKEKERPRTTLAKKYERNEHRRNRRMRREIETMQKDNDEKKQRLDEVLKAPRTREDMLKCFKEKFPKEELRDFVDGAESHEVVFDVLFAKYSDGPVTDETIKSVSNNWEPFRKKLLEVVPQRIIDTPAELNTKYLELVGQSKPIKEEDVGRCIAIDVDYVGTMDFNVEPEDQTFLMRQGALATLAFLEDYVKRHNLQPSNSTLAKPPGDS</sequence>
<dbReference type="PANTHER" id="PTHR46394:SF1">
    <property type="entry name" value="PNPLA DOMAIN-CONTAINING PROTEIN"/>
    <property type="match status" value="1"/>
</dbReference>
<keyword evidence="1" id="KW-0175">Coiled coil</keyword>
<dbReference type="GeneID" id="109487838"/>
<protein>
    <submittedName>
        <fullName evidence="3">Uncharacterized protein LOC109487838</fullName>
    </submittedName>
</protein>